<sequence>MTDQSSLSEFLDALALFHPEAEKEKTSSGQVIRYGGVNYLAGISTRDKLVMRNDEGSTSILKDEIANHRDIPFMSVDIEEAKEYINKTSHYILRLYRYLINGQKAVVTITSIKVFFDIRIPSNTSIPKFWSKVKGILATGKDNEGKTVNMNLIQMECIKAYSIRGYHAEKKSYLRIVTPNKDLRFTALDIISSYNSKADPECKIETASDDTGTYYRKVAREYRIPLSGWGLISDYRYNFSAPYYAKSQHCPHAFYVHIENFRPIDNFEPFYKIYPSSLFIHDRALVLTWDIETYDSRGLGNFPEAKNDTSQVFTICMTLHWKDDLIPLERICLVDVETEPDSRWITIICGNQTNIIKAFTLCWKAFAPDIELGFNDSGYDWPFIVKKATKLNVLEWMVQRMSANRHKKADAESIITWNYFGRKGKPLTNGFF</sequence>
<dbReference type="Pfam" id="PF03104">
    <property type="entry name" value="DNA_pol_B_exo1"/>
    <property type="match status" value="1"/>
</dbReference>
<reference evidence="2 3" key="1">
    <citation type="submission" date="2016-04" db="EMBL/GenBank/DDBJ databases">
        <title>Genome analyses suggest a sexual origin of heterokaryosis in a supposedly ancient asexual fungus.</title>
        <authorList>
            <person name="Ropars J."/>
            <person name="Sedzielewska K."/>
            <person name="Noel J."/>
            <person name="Charron P."/>
            <person name="Farinelli L."/>
            <person name="Marton T."/>
            <person name="Kruger M."/>
            <person name="Pelin A."/>
            <person name="Brachmann A."/>
            <person name="Corradi N."/>
        </authorList>
    </citation>
    <scope>NUCLEOTIDE SEQUENCE [LARGE SCALE GENOMIC DNA]</scope>
    <source>
        <strain evidence="2 3">C2</strain>
    </source>
</reference>
<dbReference type="Proteomes" id="UP000233469">
    <property type="component" value="Unassembled WGS sequence"/>
</dbReference>
<dbReference type="EMBL" id="LLXL01000689">
    <property type="protein sequence ID" value="PKK69789.1"/>
    <property type="molecule type" value="Genomic_DNA"/>
</dbReference>
<dbReference type="InterPro" id="IPR006133">
    <property type="entry name" value="DNA-dir_DNA_pol_B_exonuc"/>
</dbReference>
<dbReference type="InterPro" id="IPR036397">
    <property type="entry name" value="RNaseH_sf"/>
</dbReference>
<dbReference type="Gene3D" id="3.30.420.10">
    <property type="entry name" value="Ribonuclease H-like superfamily/Ribonuclease H"/>
    <property type="match status" value="1"/>
</dbReference>
<dbReference type="GO" id="GO:0003676">
    <property type="term" value="F:nucleic acid binding"/>
    <property type="evidence" value="ECO:0007669"/>
    <property type="project" value="InterPro"/>
</dbReference>
<accession>A0A2N1N7H0</accession>
<comment type="caution">
    <text evidence="2">The sequence shown here is derived from an EMBL/GenBank/DDBJ whole genome shotgun (WGS) entry which is preliminary data.</text>
</comment>
<organism evidence="2 3">
    <name type="scientific">Rhizophagus irregularis</name>
    <dbReference type="NCBI Taxonomy" id="588596"/>
    <lineage>
        <taxon>Eukaryota</taxon>
        <taxon>Fungi</taxon>
        <taxon>Fungi incertae sedis</taxon>
        <taxon>Mucoromycota</taxon>
        <taxon>Glomeromycotina</taxon>
        <taxon>Glomeromycetes</taxon>
        <taxon>Glomerales</taxon>
        <taxon>Glomeraceae</taxon>
        <taxon>Rhizophagus</taxon>
    </lineage>
</organism>
<dbReference type="InterPro" id="IPR012337">
    <property type="entry name" value="RNaseH-like_sf"/>
</dbReference>
<dbReference type="SUPFAM" id="SSF53098">
    <property type="entry name" value="Ribonuclease H-like"/>
    <property type="match status" value="1"/>
</dbReference>
<dbReference type="VEuPathDB" id="FungiDB:FUN_011246"/>
<evidence type="ECO:0000313" key="3">
    <source>
        <dbReference type="Proteomes" id="UP000233469"/>
    </source>
</evidence>
<dbReference type="VEuPathDB" id="FungiDB:RhiirFUN_007038"/>
<feature type="domain" description="DNA-directed DNA polymerase family B exonuclease" evidence="1">
    <location>
        <begin position="284"/>
        <end position="397"/>
    </location>
</feature>
<evidence type="ECO:0000313" key="2">
    <source>
        <dbReference type="EMBL" id="PKK69789.1"/>
    </source>
</evidence>
<reference evidence="2 3" key="2">
    <citation type="submission" date="2017-10" db="EMBL/GenBank/DDBJ databases">
        <title>Extensive intraspecific genome diversity in a model arbuscular mycorrhizal fungus.</title>
        <authorList>
            <person name="Chen E.C.H."/>
            <person name="Morin E."/>
            <person name="Baudet D."/>
            <person name="Noel J."/>
            <person name="Ndikumana S."/>
            <person name="Charron P."/>
            <person name="St-Onge C."/>
            <person name="Giorgi J."/>
            <person name="Grigoriev I.V."/>
            <person name="Roux C."/>
            <person name="Martin F.M."/>
            <person name="Corradi N."/>
        </authorList>
    </citation>
    <scope>NUCLEOTIDE SEQUENCE [LARGE SCALE GENOMIC DNA]</scope>
    <source>
        <strain evidence="2 3">C2</strain>
    </source>
</reference>
<protein>
    <recommendedName>
        <fullName evidence="1">DNA-directed DNA polymerase family B exonuclease domain-containing protein</fullName>
    </recommendedName>
</protein>
<proteinExistence type="predicted"/>
<name>A0A2N1N7H0_9GLOM</name>
<dbReference type="AlphaFoldDB" id="A0A2N1N7H0"/>
<gene>
    <name evidence="2" type="ORF">RhiirC2_712389</name>
</gene>
<evidence type="ECO:0000259" key="1">
    <source>
        <dbReference type="Pfam" id="PF03104"/>
    </source>
</evidence>
<dbReference type="VEuPathDB" id="FungiDB:RhiirA1_403445"/>